<dbReference type="Proteomes" id="UP001279734">
    <property type="component" value="Unassembled WGS sequence"/>
</dbReference>
<evidence type="ECO:0000313" key="2">
    <source>
        <dbReference type="EMBL" id="GMH09314.1"/>
    </source>
</evidence>
<evidence type="ECO:0000313" key="3">
    <source>
        <dbReference type="Proteomes" id="UP001279734"/>
    </source>
</evidence>
<sequence>MGEAVDRRLGWNGTDEEMEGDGAVASRKAAAGVVRTMMAFHQCGNPGDPYWLAVHAYIECPSSGYWNV</sequence>
<protein>
    <submittedName>
        <fullName evidence="2">Uncharacterized protein</fullName>
    </submittedName>
</protein>
<feature type="region of interest" description="Disordered" evidence="1">
    <location>
        <begin position="1"/>
        <end position="23"/>
    </location>
</feature>
<comment type="caution">
    <text evidence="2">The sequence shown here is derived from an EMBL/GenBank/DDBJ whole genome shotgun (WGS) entry which is preliminary data.</text>
</comment>
<dbReference type="EMBL" id="BSYO01000009">
    <property type="protein sequence ID" value="GMH09314.1"/>
    <property type="molecule type" value="Genomic_DNA"/>
</dbReference>
<keyword evidence="3" id="KW-1185">Reference proteome</keyword>
<gene>
    <name evidence="2" type="ORF">Nepgr_011155</name>
</gene>
<reference evidence="2" key="1">
    <citation type="submission" date="2023-05" db="EMBL/GenBank/DDBJ databases">
        <title>Nepenthes gracilis genome sequencing.</title>
        <authorList>
            <person name="Fukushima K."/>
        </authorList>
    </citation>
    <scope>NUCLEOTIDE SEQUENCE</scope>
    <source>
        <strain evidence="2">SING2019-196</strain>
    </source>
</reference>
<proteinExistence type="predicted"/>
<evidence type="ECO:0000256" key="1">
    <source>
        <dbReference type="SAM" id="MobiDB-lite"/>
    </source>
</evidence>
<name>A0AAD3XM12_NEPGR</name>
<organism evidence="2 3">
    <name type="scientific">Nepenthes gracilis</name>
    <name type="common">Slender pitcher plant</name>
    <dbReference type="NCBI Taxonomy" id="150966"/>
    <lineage>
        <taxon>Eukaryota</taxon>
        <taxon>Viridiplantae</taxon>
        <taxon>Streptophyta</taxon>
        <taxon>Embryophyta</taxon>
        <taxon>Tracheophyta</taxon>
        <taxon>Spermatophyta</taxon>
        <taxon>Magnoliopsida</taxon>
        <taxon>eudicotyledons</taxon>
        <taxon>Gunneridae</taxon>
        <taxon>Pentapetalae</taxon>
        <taxon>Caryophyllales</taxon>
        <taxon>Nepenthaceae</taxon>
        <taxon>Nepenthes</taxon>
    </lineage>
</organism>
<accession>A0AAD3XM12</accession>
<dbReference type="AlphaFoldDB" id="A0AAD3XM12"/>